<gene>
    <name evidence="1" type="ORF">T12_10216</name>
</gene>
<organism evidence="1 2">
    <name type="scientific">Trichinella patagoniensis</name>
    <dbReference type="NCBI Taxonomy" id="990121"/>
    <lineage>
        <taxon>Eukaryota</taxon>
        <taxon>Metazoa</taxon>
        <taxon>Ecdysozoa</taxon>
        <taxon>Nematoda</taxon>
        <taxon>Enoplea</taxon>
        <taxon>Dorylaimia</taxon>
        <taxon>Trichinellida</taxon>
        <taxon>Trichinellidae</taxon>
        <taxon>Trichinella</taxon>
    </lineage>
</organism>
<name>A0A0V0ZNN1_9BILA</name>
<keyword evidence="2" id="KW-1185">Reference proteome</keyword>
<proteinExistence type="predicted"/>
<protein>
    <submittedName>
        <fullName evidence="1">Uncharacterized protein</fullName>
    </submittedName>
</protein>
<evidence type="ECO:0000313" key="1">
    <source>
        <dbReference type="EMBL" id="KRY14246.1"/>
    </source>
</evidence>
<dbReference type="EMBL" id="JYDQ01000121">
    <property type="protein sequence ID" value="KRY14246.1"/>
    <property type="molecule type" value="Genomic_DNA"/>
</dbReference>
<dbReference type="Proteomes" id="UP000054783">
    <property type="component" value="Unassembled WGS sequence"/>
</dbReference>
<comment type="caution">
    <text evidence="1">The sequence shown here is derived from an EMBL/GenBank/DDBJ whole genome shotgun (WGS) entry which is preliminary data.</text>
</comment>
<reference evidence="1 2" key="1">
    <citation type="submission" date="2015-01" db="EMBL/GenBank/DDBJ databases">
        <title>Evolution of Trichinella species and genotypes.</title>
        <authorList>
            <person name="Korhonen P.K."/>
            <person name="Edoardo P."/>
            <person name="Giuseppe L.R."/>
            <person name="Gasser R.B."/>
        </authorList>
    </citation>
    <scope>NUCLEOTIDE SEQUENCE [LARGE SCALE GENOMIC DNA]</scope>
    <source>
        <strain evidence="1">ISS2496</strain>
    </source>
</reference>
<dbReference type="AlphaFoldDB" id="A0A0V0ZNN1"/>
<evidence type="ECO:0000313" key="2">
    <source>
        <dbReference type="Proteomes" id="UP000054783"/>
    </source>
</evidence>
<sequence length="150" mass="17243">MALDCKSVIFMKKVGGLPVLMRQQNHMINTLSKLRHIHLYSKALRHLTADVGLIQVRDEHFRTTTAGSRIKITFRHPVEGEDCSHVYVEHCHQLRHIHLYSKALRHLTADVGLIQESGCQFTCPYEGSKLHFDTLSKVKIVRMFTLNIVT</sequence>
<accession>A0A0V0ZNN1</accession>